<evidence type="ECO:0000259" key="3">
    <source>
        <dbReference type="PROSITE" id="PS50006"/>
    </source>
</evidence>
<dbReference type="CDD" id="cd00060">
    <property type="entry name" value="FHA"/>
    <property type="match status" value="1"/>
</dbReference>
<evidence type="ECO:0000313" key="5">
    <source>
        <dbReference type="Proteomes" id="UP000602087"/>
    </source>
</evidence>
<comment type="caution">
    <text evidence="4">The sequence shown here is derived from an EMBL/GenBank/DDBJ whole genome shotgun (WGS) entry which is preliminary data.</text>
</comment>
<feature type="region of interest" description="Disordered" evidence="2">
    <location>
        <begin position="156"/>
        <end position="188"/>
    </location>
</feature>
<evidence type="ECO:0000256" key="2">
    <source>
        <dbReference type="SAM" id="MobiDB-lite"/>
    </source>
</evidence>
<evidence type="ECO:0000313" key="4">
    <source>
        <dbReference type="EMBL" id="MBI9113979.1"/>
    </source>
</evidence>
<organism evidence="4 5">
    <name type="scientific">Sanguibacter suaedae</name>
    <dbReference type="NCBI Taxonomy" id="2795737"/>
    <lineage>
        <taxon>Bacteria</taxon>
        <taxon>Bacillati</taxon>
        <taxon>Actinomycetota</taxon>
        <taxon>Actinomycetes</taxon>
        <taxon>Micrococcales</taxon>
        <taxon>Sanguibacteraceae</taxon>
        <taxon>Sanguibacter</taxon>
    </lineage>
</organism>
<keyword evidence="1" id="KW-0597">Phosphoprotein</keyword>
<dbReference type="Proteomes" id="UP000602087">
    <property type="component" value="Unassembled WGS sequence"/>
</dbReference>
<name>A0A934IBS2_9MICO</name>
<keyword evidence="5" id="KW-1185">Reference proteome</keyword>
<dbReference type="SUPFAM" id="SSF49879">
    <property type="entry name" value="SMAD/FHA domain"/>
    <property type="match status" value="1"/>
</dbReference>
<dbReference type="EMBL" id="JAEINH010000002">
    <property type="protein sequence ID" value="MBI9113979.1"/>
    <property type="molecule type" value="Genomic_DNA"/>
</dbReference>
<feature type="region of interest" description="Disordered" evidence="2">
    <location>
        <begin position="202"/>
        <end position="265"/>
    </location>
</feature>
<protein>
    <submittedName>
        <fullName evidence="4">FHA domain-containing protein</fullName>
    </submittedName>
</protein>
<evidence type="ECO:0000256" key="1">
    <source>
        <dbReference type="ARBA" id="ARBA00022553"/>
    </source>
</evidence>
<feature type="compositionally biased region" description="Acidic residues" evidence="2">
    <location>
        <begin position="224"/>
        <end position="233"/>
    </location>
</feature>
<sequence length="466" mass="47488">MAQVLDAVTESLDPTWRALPSFAVVVDVLDAGLVHVAARGDLVVEVLGDEPPTLVAGKDVTTWTEQRHEAPHGLVVRGADAVGAPAGDDALLLASGIVTASHVAWGSAGSAGDLDGTAVTDAPTEVTPVPVAASKEVAEDVPAAEGVVETLEVEVEDVPEVPEAPEAPEVQDAPEAPDDDLGLPDGLDPAEQAELEFGKTLADFPDDLDPADHDPVAAPGAPPPDDDLDDLDDSTVLSPGGPPVVPPPAGRPAPSGSPGPVPPPPPPPVEYGVVVPPGSPGFTAGVYDPPAARGALPPPAAAPAGPPTPADPAGPGPQILARSCYFGHPNPPVRMTCARCGGGLSPNAELVERPALGRVRFSHGEVVELGRHVVVGRFPQEQAGSGARPHLVSVESPSQDVSRSHLEIRLEGWHVLLVDLDTVNGTTLLRAGQAPRRLHPLEPTLVADGDVVDLGDGVVLTFEGVV</sequence>
<reference evidence="4" key="1">
    <citation type="submission" date="2020-12" db="EMBL/GenBank/DDBJ databases">
        <title>Sanguibacter suaedae sp. nov., isolated from Suaeda aralocaspica.</title>
        <authorList>
            <person name="Ma Q."/>
        </authorList>
    </citation>
    <scope>NUCLEOTIDE SEQUENCE</scope>
    <source>
        <strain evidence="4">YZGR15</strain>
    </source>
</reference>
<feature type="region of interest" description="Disordered" evidence="2">
    <location>
        <begin position="284"/>
        <end position="316"/>
    </location>
</feature>
<dbReference type="Gene3D" id="2.60.200.20">
    <property type="match status" value="1"/>
</dbReference>
<feature type="compositionally biased region" description="Pro residues" evidence="2">
    <location>
        <begin position="240"/>
        <end position="265"/>
    </location>
</feature>
<dbReference type="AlphaFoldDB" id="A0A934IBS2"/>
<dbReference type="Pfam" id="PF00498">
    <property type="entry name" value="FHA"/>
    <property type="match status" value="1"/>
</dbReference>
<dbReference type="InterPro" id="IPR008984">
    <property type="entry name" value="SMAD_FHA_dom_sf"/>
</dbReference>
<gene>
    <name evidence="4" type="ORF">JAV76_02980</name>
</gene>
<dbReference type="InterPro" id="IPR000253">
    <property type="entry name" value="FHA_dom"/>
</dbReference>
<accession>A0A934IBS2</accession>
<feature type="compositionally biased region" description="Pro residues" evidence="2">
    <location>
        <begin position="296"/>
        <end position="315"/>
    </location>
</feature>
<proteinExistence type="predicted"/>
<feature type="domain" description="FHA" evidence="3">
    <location>
        <begin position="373"/>
        <end position="428"/>
    </location>
</feature>
<dbReference type="PROSITE" id="PS50006">
    <property type="entry name" value="FHA_DOMAIN"/>
    <property type="match status" value="1"/>
</dbReference>